<reference evidence="1 2" key="1">
    <citation type="submission" date="2024-06" db="EMBL/GenBank/DDBJ databases">
        <title>The Natural Products Discovery Center: Release of the First 8490 Sequenced Strains for Exploring Actinobacteria Biosynthetic Diversity.</title>
        <authorList>
            <person name="Kalkreuter E."/>
            <person name="Kautsar S.A."/>
            <person name="Yang D."/>
            <person name="Bader C.D."/>
            <person name="Teijaro C.N."/>
            <person name="Fluegel L."/>
            <person name="Davis C.M."/>
            <person name="Simpson J.R."/>
            <person name="Lauterbach L."/>
            <person name="Steele A.D."/>
            <person name="Gui C."/>
            <person name="Meng S."/>
            <person name="Li G."/>
            <person name="Viehrig K."/>
            <person name="Ye F."/>
            <person name="Su P."/>
            <person name="Kiefer A.F."/>
            <person name="Nichols A."/>
            <person name="Cepeda A.J."/>
            <person name="Yan W."/>
            <person name="Fan B."/>
            <person name="Jiang Y."/>
            <person name="Adhikari A."/>
            <person name="Zheng C.-J."/>
            <person name="Schuster L."/>
            <person name="Cowan T.M."/>
            <person name="Smanski M.J."/>
            <person name="Chevrette M.G."/>
            <person name="De Carvalho L.P.S."/>
            <person name="Shen B."/>
        </authorList>
    </citation>
    <scope>NUCLEOTIDE SEQUENCE [LARGE SCALE GENOMIC DNA]</scope>
    <source>
        <strain evidence="1 2">NPDC033843</strain>
    </source>
</reference>
<dbReference type="Proteomes" id="UP001550739">
    <property type="component" value="Unassembled WGS sequence"/>
</dbReference>
<name>A0ABV2ZJL3_9ACTN</name>
<dbReference type="RefSeq" id="WP_334573986.1">
    <property type="nucleotide sequence ID" value="NZ_JBEZVE010000010.1"/>
</dbReference>
<keyword evidence="2" id="KW-1185">Reference proteome</keyword>
<dbReference type="EMBL" id="JBEZVE010000010">
    <property type="protein sequence ID" value="MEU3782736.1"/>
    <property type="molecule type" value="Genomic_DNA"/>
</dbReference>
<evidence type="ECO:0000313" key="2">
    <source>
        <dbReference type="Proteomes" id="UP001550739"/>
    </source>
</evidence>
<sequence length="61" mass="6365">MRRGEPLEDPRCTPGAISPAVTQANLTKLHTAVCKGQVALAAAQQAIVTDWTTALATLHLG</sequence>
<gene>
    <name evidence="1" type="ORF">AB0E89_19555</name>
</gene>
<evidence type="ECO:0000313" key="1">
    <source>
        <dbReference type="EMBL" id="MEU3782736.1"/>
    </source>
</evidence>
<protein>
    <submittedName>
        <fullName evidence="1">Uncharacterized protein</fullName>
    </submittedName>
</protein>
<proteinExistence type="predicted"/>
<accession>A0ABV2ZJL3</accession>
<organism evidence="1 2">
    <name type="scientific">Streptomyces sp. 900129855</name>
    <dbReference type="NCBI Taxonomy" id="3155129"/>
    <lineage>
        <taxon>Bacteria</taxon>
        <taxon>Bacillati</taxon>
        <taxon>Actinomycetota</taxon>
        <taxon>Actinomycetes</taxon>
        <taxon>Kitasatosporales</taxon>
        <taxon>Streptomycetaceae</taxon>
        <taxon>Streptomyces</taxon>
    </lineage>
</organism>
<comment type="caution">
    <text evidence="1">The sequence shown here is derived from an EMBL/GenBank/DDBJ whole genome shotgun (WGS) entry which is preliminary data.</text>
</comment>